<dbReference type="HAMAP" id="MF_00946">
    <property type="entry name" value="HdeA"/>
    <property type="match status" value="1"/>
</dbReference>
<feature type="disulfide bond" evidence="5">
    <location>
        <begin position="34"/>
        <end position="82"/>
    </location>
</feature>
<dbReference type="NCBIfam" id="NF007576">
    <property type="entry name" value="PRK10208.1"/>
    <property type="match status" value="1"/>
</dbReference>
<keyword evidence="1 5" id="KW-0732">Signal</keyword>
<dbReference type="EMBL" id="UGHP01000002">
    <property type="protein sequence ID" value="STS21105.1"/>
    <property type="molecule type" value="Genomic_DNA"/>
</dbReference>
<evidence type="ECO:0000256" key="5">
    <source>
        <dbReference type="HAMAP-Rule" id="MF_00946"/>
    </source>
</evidence>
<evidence type="ECO:0000256" key="4">
    <source>
        <dbReference type="ARBA" id="ARBA00023186"/>
    </source>
</evidence>
<feature type="chain" id="PRO_5043059701" description="Acid stress chaperone HdeA" evidence="5">
    <location>
        <begin position="23"/>
        <end position="105"/>
    </location>
</feature>
<evidence type="ECO:0000256" key="1">
    <source>
        <dbReference type="ARBA" id="ARBA00022729"/>
    </source>
</evidence>
<feature type="signal peptide" evidence="5">
    <location>
        <begin position="1"/>
        <end position="22"/>
    </location>
</feature>
<dbReference type="GO" id="GO:1990451">
    <property type="term" value="P:cellular stress response to acidic pH"/>
    <property type="evidence" value="ECO:0007669"/>
    <property type="project" value="UniProtKB-UniRule"/>
</dbReference>
<accession>A0A377TET2</accession>
<sequence length="105" mass="11584" precursor="true">MNKKLLLISMVGLVSFSAMSNAAENSKPVKSWTCEDFIALNESFKPTAIGFAEALNKNDKPEDAVLDINGTEKVIPLVIEACKKAPKESFIGKVKSEWKKVKHDM</sequence>
<dbReference type="Pfam" id="PF06411">
    <property type="entry name" value="HdeA"/>
    <property type="match status" value="1"/>
</dbReference>
<gene>
    <name evidence="5 6" type="primary">hdeA</name>
    <name evidence="6" type="ORF">NCTC8105_05254</name>
</gene>
<dbReference type="InterPro" id="IPR038303">
    <property type="entry name" value="HdeA/HdeB_sf"/>
</dbReference>
<comment type="similarity">
    <text evidence="5">Belongs to the HdeA family.</text>
</comment>
<dbReference type="Gene3D" id="1.10.890.10">
    <property type="entry name" value="HNS-dependent expression A"/>
    <property type="match status" value="1"/>
</dbReference>
<organism evidence="6 7">
    <name type="scientific">Hafnia alvei</name>
    <dbReference type="NCBI Taxonomy" id="569"/>
    <lineage>
        <taxon>Bacteria</taxon>
        <taxon>Pseudomonadati</taxon>
        <taxon>Pseudomonadota</taxon>
        <taxon>Gammaproteobacteria</taxon>
        <taxon>Enterobacterales</taxon>
        <taxon>Hafniaceae</taxon>
        <taxon>Hafnia</taxon>
    </lineage>
</organism>
<dbReference type="SUPFAM" id="SSF47752">
    <property type="entry name" value="Protein HNS-dependent expression A, HdeA"/>
    <property type="match status" value="1"/>
</dbReference>
<keyword evidence="4 5" id="KW-0143">Chaperone</keyword>
<dbReference type="InterPro" id="IPR024972">
    <property type="entry name" value="HdeA"/>
</dbReference>
<dbReference type="Proteomes" id="UP000254821">
    <property type="component" value="Unassembled WGS sequence"/>
</dbReference>
<proteinExistence type="inferred from homology"/>
<keyword evidence="3 5" id="KW-1015">Disulfide bond</keyword>
<dbReference type="InterPro" id="IPR036831">
    <property type="entry name" value="HdeA_sf"/>
</dbReference>
<evidence type="ECO:0000313" key="7">
    <source>
        <dbReference type="Proteomes" id="UP000254821"/>
    </source>
</evidence>
<dbReference type="GO" id="GO:0030288">
    <property type="term" value="C:outer membrane-bounded periplasmic space"/>
    <property type="evidence" value="ECO:0007669"/>
    <property type="project" value="InterPro"/>
</dbReference>
<comment type="function">
    <text evidence="5">Required for optimal acid stress protection. Exhibits a chaperone-like activity only at low pH by suppressing non-specifically the aggregation of denaturated periplasmic proteins.</text>
</comment>
<comment type="subcellular location">
    <subcellularLocation>
        <location evidence="5">Periplasm</location>
    </subcellularLocation>
</comment>
<dbReference type="AlphaFoldDB" id="A0A377TET2"/>
<evidence type="ECO:0000256" key="2">
    <source>
        <dbReference type="ARBA" id="ARBA00022764"/>
    </source>
</evidence>
<evidence type="ECO:0000313" key="6">
    <source>
        <dbReference type="EMBL" id="STS21105.1"/>
    </source>
</evidence>
<protein>
    <recommendedName>
        <fullName evidence="5">Acid stress chaperone HdeA</fullName>
    </recommendedName>
</protein>
<name>A0A377TET2_HAFAL</name>
<dbReference type="InterPro" id="IPR010486">
    <property type="entry name" value="HNS-dep_expression_A/B"/>
</dbReference>
<dbReference type="RefSeq" id="WP_043495570.1">
    <property type="nucleotide sequence ID" value="NZ_CP139993.1"/>
</dbReference>
<keyword evidence="2 5" id="KW-0574">Periplasm</keyword>
<reference evidence="6 7" key="1">
    <citation type="submission" date="2018-06" db="EMBL/GenBank/DDBJ databases">
        <authorList>
            <consortium name="Pathogen Informatics"/>
            <person name="Doyle S."/>
        </authorList>
    </citation>
    <scope>NUCLEOTIDE SEQUENCE [LARGE SCALE GENOMIC DNA]</scope>
    <source>
        <strain evidence="6 7">NCTC8105</strain>
    </source>
</reference>
<evidence type="ECO:0000256" key="3">
    <source>
        <dbReference type="ARBA" id="ARBA00023157"/>
    </source>
</evidence>